<dbReference type="EMBL" id="JAGMVS010000066">
    <property type="protein sequence ID" value="MCM2437676.1"/>
    <property type="molecule type" value="Genomic_DNA"/>
</dbReference>
<evidence type="ECO:0000256" key="1">
    <source>
        <dbReference type="ARBA" id="ARBA00004141"/>
    </source>
</evidence>
<dbReference type="InterPro" id="IPR051611">
    <property type="entry name" value="ECF_transporter_component"/>
</dbReference>
<sequence length="219" mass="24795">MNASVKLGIVLLLSLEISFTKSISLNCLLVISSLIYLLGKKINLKNFIYTACIPLLPAFGSWSSIYFYGTGDNHHMAWVMFSRIFAYVWLGATLTLTTHIDEILKALEQNVKLPNTFVYGMLAAFNFIPKIGQEIKTIKIAAQMRGVTLHFWSPQIFFKAILTSLRWSNNLAQAMTSHGFSEGAPRTYYQVMPIPTWNMGVALCIILIVQLYLMYPLWP</sequence>
<accession>A0ABT0VIL9</accession>
<organism evidence="7 8">
    <name type="scientific">Periweissella beninensis</name>
    <dbReference type="NCBI Taxonomy" id="504936"/>
    <lineage>
        <taxon>Bacteria</taxon>
        <taxon>Bacillati</taxon>
        <taxon>Bacillota</taxon>
        <taxon>Bacilli</taxon>
        <taxon>Lactobacillales</taxon>
        <taxon>Lactobacillaceae</taxon>
        <taxon>Periweissella</taxon>
    </lineage>
</organism>
<comment type="subcellular location">
    <subcellularLocation>
        <location evidence="1">Membrane</location>
        <topology evidence="1">Multi-pass membrane protein</topology>
    </subcellularLocation>
</comment>
<keyword evidence="3 6" id="KW-0812">Transmembrane</keyword>
<dbReference type="RefSeq" id="WP_205143371.1">
    <property type="nucleotide sequence ID" value="NZ_JAFBDN010000005.1"/>
</dbReference>
<keyword evidence="5 6" id="KW-0472">Membrane</keyword>
<dbReference type="Proteomes" id="UP001057481">
    <property type="component" value="Unassembled WGS sequence"/>
</dbReference>
<dbReference type="PANTHER" id="PTHR34857:SF2">
    <property type="entry name" value="SLL0384 PROTEIN"/>
    <property type="match status" value="1"/>
</dbReference>
<proteinExistence type="predicted"/>
<comment type="caution">
    <text evidence="7">The sequence shown here is derived from an EMBL/GenBank/DDBJ whole genome shotgun (WGS) entry which is preliminary data.</text>
</comment>
<evidence type="ECO:0000256" key="6">
    <source>
        <dbReference type="SAM" id="Phobius"/>
    </source>
</evidence>
<gene>
    <name evidence="7" type="ORF">KAK10_07110</name>
</gene>
<feature type="transmembrane region" description="Helical" evidence="6">
    <location>
        <begin position="20"/>
        <end position="39"/>
    </location>
</feature>
<dbReference type="Pfam" id="PF02361">
    <property type="entry name" value="CbiQ"/>
    <property type="match status" value="1"/>
</dbReference>
<evidence type="ECO:0000313" key="7">
    <source>
        <dbReference type="EMBL" id="MCM2437676.1"/>
    </source>
</evidence>
<keyword evidence="8" id="KW-1185">Reference proteome</keyword>
<evidence type="ECO:0000256" key="3">
    <source>
        <dbReference type="ARBA" id="ARBA00022692"/>
    </source>
</evidence>
<dbReference type="CDD" id="cd16914">
    <property type="entry name" value="EcfT"/>
    <property type="match status" value="1"/>
</dbReference>
<feature type="transmembrane region" description="Helical" evidence="6">
    <location>
        <begin position="75"/>
        <end position="96"/>
    </location>
</feature>
<feature type="transmembrane region" description="Helical" evidence="6">
    <location>
        <begin position="196"/>
        <end position="215"/>
    </location>
</feature>
<evidence type="ECO:0000256" key="5">
    <source>
        <dbReference type="ARBA" id="ARBA00023136"/>
    </source>
</evidence>
<protein>
    <submittedName>
        <fullName evidence="7">Energy-coupling factor transporter transmembrane protein EcfT</fullName>
    </submittedName>
</protein>
<keyword evidence="2" id="KW-1003">Cell membrane</keyword>
<keyword evidence="4 6" id="KW-1133">Transmembrane helix</keyword>
<evidence type="ECO:0000256" key="4">
    <source>
        <dbReference type="ARBA" id="ARBA00022989"/>
    </source>
</evidence>
<evidence type="ECO:0000313" key="8">
    <source>
        <dbReference type="Proteomes" id="UP001057481"/>
    </source>
</evidence>
<dbReference type="PANTHER" id="PTHR34857">
    <property type="entry name" value="SLL0384 PROTEIN"/>
    <property type="match status" value="1"/>
</dbReference>
<name>A0ABT0VIL9_9LACO</name>
<feature type="transmembrane region" description="Helical" evidence="6">
    <location>
        <begin position="46"/>
        <end position="69"/>
    </location>
</feature>
<reference evidence="7" key="1">
    <citation type="submission" date="2021-04" db="EMBL/GenBank/DDBJ databases">
        <title>Taxonomic assessment of Weissella genus.</title>
        <authorList>
            <person name="Fanelli F."/>
            <person name="Chieffi D."/>
            <person name="Dell'Aquila A."/>
            <person name="Gyu-Sung C."/>
            <person name="Franz C.M.A.P."/>
            <person name="Fusco V."/>
        </authorList>
    </citation>
    <scope>NUCLEOTIDE SEQUENCE</scope>
    <source>
        <strain evidence="7">LMG 25373</strain>
    </source>
</reference>
<evidence type="ECO:0000256" key="2">
    <source>
        <dbReference type="ARBA" id="ARBA00022475"/>
    </source>
</evidence>
<dbReference type="InterPro" id="IPR003339">
    <property type="entry name" value="ABC/ECF_trnsptr_transmembrane"/>
</dbReference>